<feature type="transmembrane region" description="Helical" evidence="7">
    <location>
        <begin position="329"/>
        <end position="348"/>
    </location>
</feature>
<sequence length="523" mass="56303">MTVTTEPVPVLPAAGSPGDTPLDEKKVDLSHDAQAAYEERDLETGDGVDVKTARASDYFTIMASGFALVSDGYQNNLATVFNVIFGILYPHDYTSGVKTRVSNALLIGEIIGQVVVGLICDRIGRKTAMVGTTLLIVIGGILSTAASGKTAAGMFWMLTVARGTAGVGVGGEYPACSTSASESANEKFGRNRGMVFILVTNLMLSIGGPIVISLFLLIINAAGYKGTKSASDLHKLSYTWRILMGIGIIIPLSVFYFRLRMKNPKIYRRNAIRHSPPYLLILKRYWKTLLGTAGTWFLYDFVTFPNGIFSSTIIASVVPNAGIVRTFEWNLLLSVLSLPGVFLGAFVVKYTGRKNLLMMGFSGYIIFGLIVGLSYDKITKVVPAFIVMYAMMQSSGNFGPGNMEGTISAESYPTSIRGTCYGLSAAIGKAGAAIGTQCFTPIQTHLGKKFTFIIAACCGVAGVLLAFFCVEDKGKDRLEKEDEAWRQYLVDHGYGHLAMGDGTGGVQRSAEGNVDHEPLEYEK</sequence>
<feature type="transmembrane region" description="Helical" evidence="7">
    <location>
        <begin position="195"/>
        <end position="218"/>
    </location>
</feature>
<dbReference type="PANTHER" id="PTHR23508">
    <property type="entry name" value="CARBOXYLIC ACID TRANSPORTER PROTEIN HOMOLOG"/>
    <property type="match status" value="1"/>
</dbReference>
<dbReference type="GO" id="GO:0005886">
    <property type="term" value="C:plasma membrane"/>
    <property type="evidence" value="ECO:0007669"/>
    <property type="project" value="TreeGrafter"/>
</dbReference>
<keyword evidence="4 7" id="KW-1133">Transmembrane helix</keyword>
<dbReference type="PROSITE" id="PS50850">
    <property type="entry name" value="MFS"/>
    <property type="match status" value="1"/>
</dbReference>
<feature type="transmembrane region" description="Helical" evidence="7">
    <location>
        <begin position="289"/>
        <end position="309"/>
    </location>
</feature>
<name>A0AAF0YH12_9TREE</name>
<evidence type="ECO:0000256" key="3">
    <source>
        <dbReference type="ARBA" id="ARBA00022692"/>
    </source>
</evidence>
<evidence type="ECO:0000256" key="2">
    <source>
        <dbReference type="ARBA" id="ARBA00022448"/>
    </source>
</evidence>
<keyword evidence="5 7" id="KW-0472">Membrane</keyword>
<feature type="transmembrane region" description="Helical" evidence="7">
    <location>
        <begin position="238"/>
        <end position="259"/>
    </location>
</feature>
<dbReference type="SUPFAM" id="SSF103473">
    <property type="entry name" value="MFS general substrate transporter"/>
    <property type="match status" value="1"/>
</dbReference>
<feature type="transmembrane region" description="Helical" evidence="7">
    <location>
        <begin position="355"/>
        <end position="375"/>
    </location>
</feature>
<keyword evidence="2" id="KW-0813">Transport</keyword>
<dbReference type="PANTHER" id="PTHR23508:SF10">
    <property type="entry name" value="CARBOXYLIC ACID TRANSPORTER PROTEIN HOMOLOG"/>
    <property type="match status" value="1"/>
</dbReference>
<evidence type="ECO:0000259" key="8">
    <source>
        <dbReference type="PROSITE" id="PS50850"/>
    </source>
</evidence>
<dbReference type="Gene3D" id="1.20.1250.20">
    <property type="entry name" value="MFS general substrate transporter like domains"/>
    <property type="match status" value="1"/>
</dbReference>
<evidence type="ECO:0000256" key="4">
    <source>
        <dbReference type="ARBA" id="ARBA00022989"/>
    </source>
</evidence>
<dbReference type="FunFam" id="1.20.1250.20:FF:000140">
    <property type="entry name" value="Putative MFS phospholipid transporter"/>
    <property type="match status" value="1"/>
</dbReference>
<dbReference type="Proteomes" id="UP000827549">
    <property type="component" value="Chromosome 7"/>
</dbReference>
<evidence type="ECO:0000313" key="10">
    <source>
        <dbReference type="Proteomes" id="UP000827549"/>
    </source>
</evidence>
<feature type="transmembrane region" description="Helical" evidence="7">
    <location>
        <begin position="450"/>
        <end position="470"/>
    </location>
</feature>
<dbReference type="Pfam" id="PF00083">
    <property type="entry name" value="Sugar_tr"/>
    <property type="match status" value="1"/>
</dbReference>
<dbReference type="InterPro" id="IPR020846">
    <property type="entry name" value="MFS_dom"/>
</dbReference>
<dbReference type="EMBL" id="CP086720">
    <property type="protein sequence ID" value="WOO85442.1"/>
    <property type="molecule type" value="Genomic_DNA"/>
</dbReference>
<evidence type="ECO:0000256" key="7">
    <source>
        <dbReference type="SAM" id="Phobius"/>
    </source>
</evidence>
<dbReference type="InterPro" id="IPR036259">
    <property type="entry name" value="MFS_trans_sf"/>
</dbReference>
<feature type="domain" description="Major facilitator superfamily (MFS) profile" evidence="8">
    <location>
        <begin position="60"/>
        <end position="474"/>
    </location>
</feature>
<keyword evidence="3 7" id="KW-0812">Transmembrane</keyword>
<evidence type="ECO:0000256" key="1">
    <source>
        <dbReference type="ARBA" id="ARBA00004141"/>
    </source>
</evidence>
<protein>
    <submittedName>
        <fullName evidence="9">Glycerophosphoinositol permease 1</fullName>
    </submittedName>
</protein>
<dbReference type="GO" id="GO:0046943">
    <property type="term" value="F:carboxylic acid transmembrane transporter activity"/>
    <property type="evidence" value="ECO:0007669"/>
    <property type="project" value="TreeGrafter"/>
</dbReference>
<evidence type="ECO:0000256" key="6">
    <source>
        <dbReference type="SAM" id="MobiDB-lite"/>
    </source>
</evidence>
<feature type="compositionally biased region" description="Basic and acidic residues" evidence="6">
    <location>
        <begin position="513"/>
        <end position="523"/>
    </location>
</feature>
<reference evidence="9" key="1">
    <citation type="submission" date="2023-10" db="EMBL/GenBank/DDBJ databases">
        <authorList>
            <person name="Noh H."/>
        </authorList>
    </citation>
    <scope>NUCLEOTIDE SEQUENCE</scope>
    <source>
        <strain evidence="9">DUCC4014</strain>
    </source>
</reference>
<feature type="region of interest" description="Disordered" evidence="6">
    <location>
        <begin position="502"/>
        <end position="523"/>
    </location>
</feature>
<evidence type="ECO:0000313" key="9">
    <source>
        <dbReference type="EMBL" id="WOO85442.1"/>
    </source>
</evidence>
<gene>
    <name evidence="9" type="primary">GIT1_1</name>
    <name evidence="9" type="ORF">LOC62_07G008941</name>
</gene>
<keyword evidence="10" id="KW-1185">Reference proteome</keyword>
<evidence type="ECO:0000256" key="5">
    <source>
        <dbReference type="ARBA" id="ARBA00023136"/>
    </source>
</evidence>
<accession>A0AAF0YH12</accession>
<organism evidence="9 10">
    <name type="scientific">Vanrija pseudolonga</name>
    <dbReference type="NCBI Taxonomy" id="143232"/>
    <lineage>
        <taxon>Eukaryota</taxon>
        <taxon>Fungi</taxon>
        <taxon>Dikarya</taxon>
        <taxon>Basidiomycota</taxon>
        <taxon>Agaricomycotina</taxon>
        <taxon>Tremellomycetes</taxon>
        <taxon>Trichosporonales</taxon>
        <taxon>Trichosporonaceae</taxon>
        <taxon>Vanrija</taxon>
    </lineage>
</organism>
<dbReference type="GeneID" id="87812105"/>
<dbReference type="AlphaFoldDB" id="A0AAF0YH12"/>
<comment type="subcellular location">
    <subcellularLocation>
        <location evidence="1">Membrane</location>
        <topology evidence="1">Multi-pass membrane protein</topology>
    </subcellularLocation>
</comment>
<dbReference type="RefSeq" id="XP_062631468.1">
    <property type="nucleotide sequence ID" value="XM_062775484.1"/>
</dbReference>
<proteinExistence type="predicted"/>
<dbReference type="InterPro" id="IPR005828">
    <property type="entry name" value="MFS_sugar_transport-like"/>
</dbReference>
<feature type="region of interest" description="Disordered" evidence="6">
    <location>
        <begin position="1"/>
        <end position="25"/>
    </location>
</feature>
<feature type="transmembrane region" description="Helical" evidence="7">
    <location>
        <begin position="128"/>
        <end position="148"/>
    </location>
</feature>